<feature type="coiled-coil region" evidence="3">
    <location>
        <begin position="83"/>
        <end position="117"/>
    </location>
</feature>
<feature type="domain" description="IF rod" evidence="5">
    <location>
        <begin position="79"/>
        <end position="392"/>
    </location>
</feature>
<dbReference type="PRINTS" id="PR01248">
    <property type="entry name" value="TYPE1KERATIN"/>
</dbReference>
<dbReference type="Proteomes" id="UP001318040">
    <property type="component" value="Chromosome 10"/>
</dbReference>
<name>A0AAJ7SWR2_PETMA</name>
<dbReference type="GO" id="GO:0005198">
    <property type="term" value="F:structural molecule activity"/>
    <property type="evidence" value="ECO:0007669"/>
    <property type="project" value="InterPro"/>
</dbReference>
<dbReference type="PANTHER" id="PTHR23239:SF344">
    <property type="entry name" value="KERATIN, TYPE I CYTOSKELETAL 15-LIKE"/>
    <property type="match status" value="1"/>
</dbReference>
<feature type="region of interest" description="Disordered" evidence="4">
    <location>
        <begin position="1"/>
        <end position="39"/>
    </location>
</feature>
<protein>
    <submittedName>
        <fullName evidence="7">Keratin, type I cytoskeletal 18-like</fullName>
    </submittedName>
</protein>
<accession>A0AAJ7SWR2</accession>
<dbReference type="InterPro" id="IPR002957">
    <property type="entry name" value="Keratin_I"/>
</dbReference>
<dbReference type="SMART" id="SM01391">
    <property type="entry name" value="Filament"/>
    <property type="match status" value="1"/>
</dbReference>
<evidence type="ECO:0000256" key="4">
    <source>
        <dbReference type="SAM" id="MobiDB-lite"/>
    </source>
</evidence>
<dbReference type="SUPFAM" id="SSF64593">
    <property type="entry name" value="Intermediate filament protein, coiled coil region"/>
    <property type="match status" value="2"/>
</dbReference>
<dbReference type="Gene3D" id="1.20.5.1160">
    <property type="entry name" value="Vasodilator-stimulated phosphoprotein"/>
    <property type="match status" value="1"/>
</dbReference>
<evidence type="ECO:0000256" key="1">
    <source>
        <dbReference type="ARBA" id="ARBA00022754"/>
    </source>
</evidence>
<dbReference type="Gene3D" id="1.20.5.170">
    <property type="match status" value="1"/>
</dbReference>
<feature type="coiled-coil region" evidence="3">
    <location>
        <begin position="188"/>
        <end position="215"/>
    </location>
</feature>
<reference evidence="7" key="1">
    <citation type="submission" date="2025-08" db="UniProtKB">
        <authorList>
            <consortium name="RefSeq"/>
        </authorList>
    </citation>
    <scope>IDENTIFICATION</scope>
    <source>
        <tissue evidence="7">Sperm</tissue>
    </source>
</reference>
<feature type="compositionally biased region" description="Polar residues" evidence="4">
    <location>
        <begin position="1"/>
        <end position="18"/>
    </location>
</feature>
<evidence type="ECO:0000259" key="5">
    <source>
        <dbReference type="PROSITE" id="PS51842"/>
    </source>
</evidence>
<gene>
    <name evidence="7" type="primary">LOC116940867</name>
</gene>
<evidence type="ECO:0000256" key="3">
    <source>
        <dbReference type="SAM" id="Coils"/>
    </source>
</evidence>
<dbReference type="Pfam" id="PF00038">
    <property type="entry name" value="Filament"/>
    <property type="match status" value="1"/>
</dbReference>
<sequence length="412" mass="46721">MSQSVRSSRGTHVSTSMWNRRGGSPPPPPRRATSVVSSSREVKISNAASVYGGAGGRGSRISRASSFSAVSTGGLAGNEKEELQGLNNRLSGYLQRVRTLEQDNNKIELEIAELMSLRKGGPHDWAKWDGIFRALREEIFMLTMDTTKLELGIQNTDLARSDYYEKWETEHAIRMAVEADIQALRKMIDDTNVARLNLESRVEALKEELSVLRYTHAEEVKKLLVEISSFEVGSVEVDSGTKDIDLNKALAEIRRQYEDLCRQNAVQVESSYLETITITNTKVTEKMQALEKYRVELNELRRTTQVLFLDLENMRSKKLSLENANADMSARYEMEVSSLRDMVIMLDKILVDVNMDLERQRSEYEMLTNAKMRLEQEIAYYSSLLDQEGQISVDGRNFGSTTTTITHIKHTN</sequence>
<dbReference type="RefSeq" id="XP_032807056.1">
    <property type="nucleotide sequence ID" value="XM_032951165.1"/>
</dbReference>
<keyword evidence="1" id="KW-0403">Intermediate filament</keyword>
<evidence type="ECO:0000313" key="7">
    <source>
        <dbReference type="RefSeq" id="XP_032807056.1"/>
    </source>
</evidence>
<feature type="coiled-coil region" evidence="3">
    <location>
        <begin position="283"/>
        <end position="331"/>
    </location>
</feature>
<dbReference type="AlphaFoldDB" id="A0AAJ7SWR2"/>
<evidence type="ECO:0000256" key="2">
    <source>
        <dbReference type="ARBA" id="ARBA00023054"/>
    </source>
</evidence>
<dbReference type="InterPro" id="IPR039008">
    <property type="entry name" value="IF_rod_dom"/>
</dbReference>
<dbReference type="PROSITE" id="PS51842">
    <property type="entry name" value="IF_ROD_2"/>
    <property type="match status" value="1"/>
</dbReference>
<keyword evidence="6" id="KW-1185">Reference proteome</keyword>
<evidence type="ECO:0000313" key="6">
    <source>
        <dbReference type="Proteomes" id="UP001318040"/>
    </source>
</evidence>
<proteinExistence type="predicted"/>
<dbReference type="Gene3D" id="1.20.5.500">
    <property type="entry name" value="Single helix bin"/>
    <property type="match status" value="1"/>
</dbReference>
<dbReference type="GO" id="GO:0005882">
    <property type="term" value="C:intermediate filament"/>
    <property type="evidence" value="ECO:0007669"/>
    <property type="project" value="UniProtKB-KW"/>
</dbReference>
<dbReference type="PANTHER" id="PTHR23239">
    <property type="entry name" value="INTERMEDIATE FILAMENT"/>
    <property type="match status" value="1"/>
</dbReference>
<keyword evidence="2 3" id="KW-0175">Coiled coil</keyword>
<organism evidence="6 7">
    <name type="scientific">Petromyzon marinus</name>
    <name type="common">Sea lamprey</name>
    <dbReference type="NCBI Taxonomy" id="7757"/>
    <lineage>
        <taxon>Eukaryota</taxon>
        <taxon>Metazoa</taxon>
        <taxon>Chordata</taxon>
        <taxon>Craniata</taxon>
        <taxon>Vertebrata</taxon>
        <taxon>Cyclostomata</taxon>
        <taxon>Hyperoartia</taxon>
        <taxon>Petromyzontiformes</taxon>
        <taxon>Petromyzontidae</taxon>
        <taxon>Petromyzon</taxon>
    </lineage>
</organism>
<dbReference type="GeneID" id="116940867"/>
<dbReference type="KEGG" id="pmrn:116940867"/>